<keyword evidence="4" id="KW-1185">Reference proteome</keyword>
<dbReference type="InterPro" id="IPR046700">
    <property type="entry name" value="DUF6570"/>
</dbReference>
<dbReference type="AlphaFoldDB" id="A0A409WNL1"/>
<dbReference type="InterPro" id="IPR025476">
    <property type="entry name" value="Helitron_helicase-like"/>
</dbReference>
<feature type="domain" description="DUF6570" evidence="2">
    <location>
        <begin position="443"/>
        <end position="586"/>
    </location>
</feature>
<protein>
    <submittedName>
        <fullName evidence="3">Uncharacterized protein</fullName>
    </submittedName>
</protein>
<dbReference type="OrthoDB" id="10007484at2759"/>
<proteinExistence type="predicted"/>
<reference evidence="3 4" key="1">
    <citation type="journal article" date="2018" name="Evol. Lett.">
        <title>Horizontal gene cluster transfer increased hallucinogenic mushroom diversity.</title>
        <authorList>
            <person name="Reynolds H.T."/>
            <person name="Vijayakumar V."/>
            <person name="Gluck-Thaler E."/>
            <person name="Korotkin H.B."/>
            <person name="Matheny P.B."/>
            <person name="Slot J.C."/>
        </authorList>
    </citation>
    <scope>NUCLEOTIDE SEQUENCE [LARGE SCALE GENOMIC DNA]</scope>
    <source>
        <strain evidence="3 4">2629</strain>
    </source>
</reference>
<evidence type="ECO:0000259" key="1">
    <source>
        <dbReference type="Pfam" id="PF14214"/>
    </source>
</evidence>
<accession>A0A409WNL1</accession>
<evidence type="ECO:0000313" key="4">
    <source>
        <dbReference type="Proteomes" id="UP000284842"/>
    </source>
</evidence>
<dbReference type="STRING" id="181874.A0A409WNL1"/>
<evidence type="ECO:0000259" key="2">
    <source>
        <dbReference type="Pfam" id="PF20209"/>
    </source>
</evidence>
<dbReference type="Pfam" id="PF14214">
    <property type="entry name" value="Helitron_like_N"/>
    <property type="match status" value="1"/>
</dbReference>
<dbReference type="Proteomes" id="UP000284842">
    <property type="component" value="Unassembled WGS sequence"/>
</dbReference>
<dbReference type="EMBL" id="NHTK01005382">
    <property type="protein sequence ID" value="PPQ80093.1"/>
    <property type="molecule type" value="Genomic_DNA"/>
</dbReference>
<feature type="domain" description="Helitron helicase-like" evidence="1">
    <location>
        <begin position="741"/>
        <end position="966"/>
    </location>
</feature>
<evidence type="ECO:0000313" key="3">
    <source>
        <dbReference type="EMBL" id="PPQ80093.1"/>
    </source>
</evidence>
<gene>
    <name evidence="3" type="ORF">CVT24_006535</name>
</gene>
<dbReference type="Pfam" id="PF20209">
    <property type="entry name" value="DUF6570"/>
    <property type="match status" value="1"/>
</dbReference>
<organism evidence="3 4">
    <name type="scientific">Panaeolus cyanescens</name>
    <dbReference type="NCBI Taxonomy" id="181874"/>
    <lineage>
        <taxon>Eukaryota</taxon>
        <taxon>Fungi</taxon>
        <taxon>Dikarya</taxon>
        <taxon>Basidiomycota</taxon>
        <taxon>Agaricomycotina</taxon>
        <taxon>Agaricomycetes</taxon>
        <taxon>Agaricomycetidae</taxon>
        <taxon>Agaricales</taxon>
        <taxon>Agaricineae</taxon>
        <taxon>Galeropsidaceae</taxon>
        <taxon>Panaeolus</taxon>
    </lineage>
</organism>
<comment type="caution">
    <text evidence="3">The sequence shown here is derived from an EMBL/GenBank/DDBJ whole genome shotgun (WGS) entry which is preliminary data.</text>
</comment>
<name>A0A409WNL1_9AGAR</name>
<sequence length="1264" mass="141411">MDGNTTTAIFDPLSSSSFLSPSFYHIFGYRRFSSTRMLSVAVRTTEGLFSCLVNFQTQDSPVTWSASLGRDWFNYCTTAIPSATVTLDKDHFITFSAQPCASIRNRSDLLAILSSSSDDPNPASTASTSANNVMNENDMIIETPDFDLNPTPSANVNNGYKTGLLNHTADICAQLANFLSTSEYSKRDWLDGQLCAHGLNSPTKLDLSGKRCKLSVHITSGECATSDSAACKSLIQSLSVATGNHPERWTPVDVQLHLLGGMCPKLNNRPLRRILECLNISYDKSLSVRKLRRVLKSHIASMGKAKLKSDTLLANAVAEKERENVKTNIRLSWPQLVPDSLKEKILRLFKEQTSSESLKTFSCAVCGTSASCHEQHDVMVDSMNLDMLRAPLNYASHIPMPMASFDTDNILNDVLMDPNGVVRNENGKLIARTCQQCYRSLTKDKLPPLALANRMFLGSVPPVLADLTPIEEAMIAKCQAKCWVIQLKDESATVVSPDSQRGIRGHIIIYPQNPSEIAQQLPPSIDDVMSPICVLFVGSSPPSLEWLRQKAKPLTVRREKVRQALIWLKKHNPLYRDIIIDHAVLDNMQEHEILPFCIQHVVPSDAAEAAVDGYTNDLEIPVLPTTADPLVSDNDPAHLTIGTDKDMPYLDSEKSMPPAVEFEKVVIMDVDGRAPSHELRAAALRHVKNGGGYIEIPHHTTPANEFFNPDLFPLIYPTLFPYGVGGFEDKCRTVSVSMKRHVKHLCSLTDKRFQEHYSFMFVAFNVLQRRLLLLNTSIKVKRSNFDYVSKQFAAVSPETVHIVTERISRGDTVTANNDEERKVLSLMKQVNAVTSNVPGSAASKVVMRNEIRALMIEKVMPSFFITINPADVYNPIVKFLAGTDIDINNLQPTDVPTYWEQSMLIAKNPFIAAKFFNLYMKAFISTILRYDPEHIDVEGGALGLVKAYYGCVEAQGRGTLHCHMMVWLDGALNPNEIKDRILRDGDMDFKDRLIRFLDDSISNSIPPEPDVNMSDFSVPNSTRSSPQPLINANENEYHPCTTRGPNQCANVNPQVKDHLEQRDFCRLVKSCQVHRHSKTCYKYWKGPPSPKECRFDMDEGKLIDNTTIDLETGEITYRCLDGLVNNFNETIIKAVCCNMDIKFIGSGPAAKSVIYYVTNYITKSQLKTHVAFAALELAVQKLGVYDPEDDELTVRAKKLLQKCAYSMISHQELSAQQVASYLMDYEDHFKSHKFRNLMFSAFEAMINKQDPSPECYASNRSNDM</sequence>
<dbReference type="InParanoid" id="A0A409WNL1"/>